<dbReference type="Proteomes" id="UP000724874">
    <property type="component" value="Unassembled WGS sequence"/>
</dbReference>
<proteinExistence type="predicted"/>
<dbReference type="EMBL" id="JADNYJ010000149">
    <property type="protein sequence ID" value="KAF8879428.1"/>
    <property type="molecule type" value="Genomic_DNA"/>
</dbReference>
<gene>
    <name evidence="1" type="ORF">CPB84DRAFT_1852103</name>
</gene>
<evidence type="ECO:0000313" key="2">
    <source>
        <dbReference type="Proteomes" id="UP000724874"/>
    </source>
</evidence>
<protein>
    <submittedName>
        <fullName evidence="1">Uncharacterized protein</fullName>
    </submittedName>
</protein>
<name>A0A9P5NBW4_GYMJU</name>
<keyword evidence="2" id="KW-1185">Reference proteome</keyword>
<dbReference type="OrthoDB" id="3065857at2759"/>
<organism evidence="1 2">
    <name type="scientific">Gymnopilus junonius</name>
    <name type="common">Spectacular rustgill mushroom</name>
    <name type="synonym">Gymnopilus spectabilis subsp. junonius</name>
    <dbReference type="NCBI Taxonomy" id="109634"/>
    <lineage>
        <taxon>Eukaryota</taxon>
        <taxon>Fungi</taxon>
        <taxon>Dikarya</taxon>
        <taxon>Basidiomycota</taxon>
        <taxon>Agaricomycotina</taxon>
        <taxon>Agaricomycetes</taxon>
        <taxon>Agaricomycetidae</taxon>
        <taxon>Agaricales</taxon>
        <taxon>Agaricineae</taxon>
        <taxon>Hymenogastraceae</taxon>
        <taxon>Gymnopilus</taxon>
    </lineage>
</organism>
<evidence type="ECO:0000313" key="1">
    <source>
        <dbReference type="EMBL" id="KAF8879428.1"/>
    </source>
</evidence>
<dbReference type="AlphaFoldDB" id="A0A9P5NBW4"/>
<comment type="caution">
    <text evidence="1">The sequence shown here is derived from an EMBL/GenBank/DDBJ whole genome shotgun (WGS) entry which is preliminary data.</text>
</comment>
<accession>A0A9P5NBW4</accession>
<sequence>MFGGENEWTDDDTLVGMFGFPGPITNKCGLKRPDHLYPDCPGFHSGEEMQYKLVASAHLYGQKLWLFWPPTEANLEVHMQRRCSESSEHLVFDAIDELEGLEVLWVDDNELLFWEMAPGTIHAVITFSRAAAHGSFFYVSSQLISNAKDNFRAIFNVIDGLKEGPNSTNDAVETVDDIINSVSTPGLSEWSDLFGKMKMADFYPREEMQRLETWMKGAKKEVNRVIDGRPWIVRQVEQDGVGEGSVRKRKAAPARPKMAEKPAAKRSKKFGAVVPDGFIVQRLTDYIWVGLDSVLNETHISRIARIFYALKSGLDNLKSYYEAVELSGDLPAESLYVPSINAFHINKKLFPFKYVGFLEDCPDCTTLRAQSLTTPPRDVVIKFVDRYGERAHCLVANKGSLMTKSRRAIRFLWLSWDLSTARL</sequence>
<dbReference type="Gene3D" id="2.60.120.650">
    <property type="entry name" value="Cupin"/>
    <property type="match status" value="1"/>
</dbReference>
<reference evidence="1" key="1">
    <citation type="submission" date="2020-11" db="EMBL/GenBank/DDBJ databases">
        <authorList>
            <consortium name="DOE Joint Genome Institute"/>
            <person name="Ahrendt S."/>
            <person name="Riley R."/>
            <person name="Andreopoulos W."/>
            <person name="LaButti K."/>
            <person name="Pangilinan J."/>
            <person name="Ruiz-duenas F.J."/>
            <person name="Barrasa J.M."/>
            <person name="Sanchez-Garcia M."/>
            <person name="Camarero S."/>
            <person name="Miyauchi S."/>
            <person name="Serrano A."/>
            <person name="Linde D."/>
            <person name="Babiker R."/>
            <person name="Drula E."/>
            <person name="Ayuso-Fernandez I."/>
            <person name="Pacheco R."/>
            <person name="Padilla G."/>
            <person name="Ferreira P."/>
            <person name="Barriuso J."/>
            <person name="Kellner H."/>
            <person name="Castanera R."/>
            <person name="Alfaro M."/>
            <person name="Ramirez L."/>
            <person name="Pisabarro A.G."/>
            <person name="Kuo A."/>
            <person name="Tritt A."/>
            <person name="Lipzen A."/>
            <person name="He G."/>
            <person name="Yan M."/>
            <person name="Ng V."/>
            <person name="Cullen D."/>
            <person name="Martin F."/>
            <person name="Rosso M.-N."/>
            <person name="Henrissat B."/>
            <person name="Hibbett D."/>
            <person name="Martinez A.T."/>
            <person name="Grigoriev I.V."/>
        </authorList>
    </citation>
    <scope>NUCLEOTIDE SEQUENCE</scope>
    <source>
        <strain evidence="1">AH 44721</strain>
    </source>
</reference>